<proteinExistence type="predicted"/>
<name>A0A327ZII4_9ACTN</name>
<dbReference type="AlphaFoldDB" id="A0A327ZII4"/>
<comment type="caution">
    <text evidence="1">The sequence shown here is derived from an EMBL/GenBank/DDBJ whole genome shotgun (WGS) entry which is preliminary data.</text>
</comment>
<organism evidence="1 2">
    <name type="scientific">Actinoplanes lutulentus</name>
    <dbReference type="NCBI Taxonomy" id="1287878"/>
    <lineage>
        <taxon>Bacteria</taxon>
        <taxon>Bacillati</taxon>
        <taxon>Actinomycetota</taxon>
        <taxon>Actinomycetes</taxon>
        <taxon>Micromonosporales</taxon>
        <taxon>Micromonosporaceae</taxon>
        <taxon>Actinoplanes</taxon>
    </lineage>
</organism>
<keyword evidence="2" id="KW-1185">Reference proteome</keyword>
<gene>
    <name evidence="1" type="ORF">B0I29_103481</name>
</gene>
<evidence type="ECO:0000313" key="2">
    <source>
        <dbReference type="Proteomes" id="UP000249341"/>
    </source>
</evidence>
<dbReference type="EMBL" id="QLMJ01000003">
    <property type="protein sequence ID" value="RAK40448.1"/>
    <property type="molecule type" value="Genomic_DNA"/>
</dbReference>
<dbReference type="Proteomes" id="UP000249341">
    <property type="component" value="Unassembled WGS sequence"/>
</dbReference>
<protein>
    <submittedName>
        <fullName evidence="1">Uncharacterized protein</fullName>
    </submittedName>
</protein>
<evidence type="ECO:0000313" key="1">
    <source>
        <dbReference type="EMBL" id="RAK40448.1"/>
    </source>
</evidence>
<sequence>MRSMMQLVGGVAVAGAVAAGSTAFTGAGMSSGLTNAFIGGAVSKTVVSGADLTGVQGTVNNGTDQIAEVKLTFATDTNIVGRTVTLTTNGSAGGGSPTGFYCQVVQSDYTALCKAGTAYANPVGYYTTITSMTAAVL</sequence>
<accession>A0A327ZII4</accession>
<reference evidence="1 2" key="1">
    <citation type="submission" date="2018-06" db="EMBL/GenBank/DDBJ databases">
        <title>Genomic Encyclopedia of Type Strains, Phase III (KMG-III): the genomes of soil and plant-associated and newly described type strains.</title>
        <authorList>
            <person name="Whitman W."/>
        </authorList>
    </citation>
    <scope>NUCLEOTIDE SEQUENCE [LARGE SCALE GENOMIC DNA]</scope>
    <source>
        <strain evidence="1 2">CGMCC 4.7090</strain>
    </source>
</reference>